<feature type="compositionally biased region" description="Acidic residues" evidence="1">
    <location>
        <begin position="172"/>
        <end position="191"/>
    </location>
</feature>
<comment type="caution">
    <text evidence="2">The sequence shown here is derived from an EMBL/GenBank/DDBJ whole genome shotgun (WGS) entry which is preliminary data.</text>
</comment>
<protein>
    <submittedName>
        <fullName evidence="2">DUF2815 family protein</fullName>
    </submittedName>
</protein>
<feature type="region of interest" description="Disordered" evidence="1">
    <location>
        <begin position="159"/>
        <end position="191"/>
    </location>
</feature>
<name>A0A6N8IDZ6_9ACTN</name>
<dbReference type="Pfam" id="PF10991">
    <property type="entry name" value="Enc34_ssDNA-bd"/>
    <property type="match status" value="1"/>
</dbReference>
<dbReference type="InterPro" id="IPR012340">
    <property type="entry name" value="NA-bd_OB-fold"/>
</dbReference>
<keyword evidence="3" id="KW-1185">Reference proteome</keyword>
<reference evidence="2 3" key="1">
    <citation type="submission" date="2019-11" db="EMBL/GenBank/DDBJ databases">
        <title>Whole genome shotgun sequencing (WGS) data from Adlercreutzia equolifaciens ResAG-91, Eggerthella lenta MRI-F36, MRI-F37, MRI-F40, ResAG-49, ResAG-88, ResAG-121, ResAG-145, and Gordonibacter sp. ResAG-5, ResAG-26, ResAG-43, ResAG-50, ResAG-59.</title>
        <authorList>
            <person name="Stoll D.A."/>
            <person name="Danylec N."/>
            <person name="Franz C.M.A.P."/>
            <person name="Huch M."/>
        </authorList>
    </citation>
    <scope>NUCLEOTIDE SEQUENCE [LARGE SCALE GENOMIC DNA]</scope>
    <source>
        <strain evidence="2 3">ResAG-59</strain>
    </source>
</reference>
<dbReference type="SUPFAM" id="SSF50249">
    <property type="entry name" value="Nucleic acid-binding proteins"/>
    <property type="match status" value="1"/>
</dbReference>
<evidence type="ECO:0000313" key="2">
    <source>
        <dbReference type="EMBL" id="MVN13987.1"/>
    </source>
</evidence>
<dbReference type="Proteomes" id="UP000468327">
    <property type="component" value="Unassembled WGS sequence"/>
</dbReference>
<evidence type="ECO:0000313" key="3">
    <source>
        <dbReference type="Proteomes" id="UP000468327"/>
    </source>
</evidence>
<sequence length="191" mass="20999">MTTNQPTKAVIGPVRLCFVHLFEPHAFDGQTEEKYSCMILVPKDDKKNLAKIKKIQEAAIELGVKTKWGGKKPANLKTTLRDGDAEPPTDGEEFEGCYFMNLSRRSAPGVVDGRCQRITDPTEVYSGCYANVSVNAFPYKAMGNVGVSVGLNHVQKVRDGEPLGGPGRAENDFEPLDDLEDESDFDELLGF</sequence>
<dbReference type="InterPro" id="IPR022595">
    <property type="entry name" value="Enc34_ssDNA-bd"/>
</dbReference>
<proteinExistence type="predicted"/>
<evidence type="ECO:0000256" key="1">
    <source>
        <dbReference type="SAM" id="MobiDB-lite"/>
    </source>
</evidence>
<dbReference type="Gene3D" id="2.40.50.140">
    <property type="entry name" value="Nucleic acid-binding proteins"/>
    <property type="match status" value="1"/>
</dbReference>
<gene>
    <name evidence="2" type="ORF">GO738_01225</name>
</gene>
<dbReference type="RefSeq" id="WP_157005223.1">
    <property type="nucleotide sequence ID" value="NZ_WPOC01000002.1"/>
</dbReference>
<accession>A0A6N8IDZ6</accession>
<dbReference type="AlphaFoldDB" id="A0A6N8IDZ6"/>
<dbReference type="EMBL" id="WPOC01000002">
    <property type="protein sequence ID" value="MVN13987.1"/>
    <property type="molecule type" value="Genomic_DNA"/>
</dbReference>
<organism evidence="2 3">
    <name type="scientific">Gordonibacter urolithinfaciens</name>
    <dbReference type="NCBI Taxonomy" id="1335613"/>
    <lineage>
        <taxon>Bacteria</taxon>
        <taxon>Bacillati</taxon>
        <taxon>Actinomycetota</taxon>
        <taxon>Coriobacteriia</taxon>
        <taxon>Eggerthellales</taxon>
        <taxon>Eggerthellaceae</taxon>
        <taxon>Gordonibacter</taxon>
    </lineage>
</organism>